<dbReference type="EMBL" id="JAGPYM010000033">
    <property type="protein sequence ID" value="KAH6876727.1"/>
    <property type="molecule type" value="Genomic_DNA"/>
</dbReference>
<name>A0A9P8VTA8_9HYPO</name>
<comment type="caution">
    <text evidence="1">The sequence shown here is derived from an EMBL/GenBank/DDBJ whole genome shotgun (WGS) entry which is preliminary data.</text>
</comment>
<reference evidence="1 2" key="1">
    <citation type="journal article" date="2021" name="Nat. Commun.">
        <title>Genetic determinants of endophytism in the Arabidopsis root mycobiome.</title>
        <authorList>
            <person name="Mesny F."/>
            <person name="Miyauchi S."/>
            <person name="Thiergart T."/>
            <person name="Pickel B."/>
            <person name="Atanasova L."/>
            <person name="Karlsson M."/>
            <person name="Huettel B."/>
            <person name="Barry K.W."/>
            <person name="Haridas S."/>
            <person name="Chen C."/>
            <person name="Bauer D."/>
            <person name="Andreopoulos W."/>
            <person name="Pangilinan J."/>
            <person name="LaButti K."/>
            <person name="Riley R."/>
            <person name="Lipzen A."/>
            <person name="Clum A."/>
            <person name="Drula E."/>
            <person name="Henrissat B."/>
            <person name="Kohler A."/>
            <person name="Grigoriev I.V."/>
            <person name="Martin F.M."/>
            <person name="Hacquard S."/>
        </authorList>
    </citation>
    <scope>NUCLEOTIDE SEQUENCE [LARGE SCALE GENOMIC DNA]</scope>
    <source>
        <strain evidence="1 2">MPI-CAGE-CH-0241</strain>
    </source>
</reference>
<gene>
    <name evidence="1" type="ORF">B0T10DRAFT_585112</name>
</gene>
<evidence type="ECO:0000313" key="1">
    <source>
        <dbReference type="EMBL" id="KAH6876727.1"/>
    </source>
</evidence>
<dbReference type="Proteomes" id="UP000777438">
    <property type="component" value="Unassembled WGS sequence"/>
</dbReference>
<evidence type="ECO:0000313" key="2">
    <source>
        <dbReference type="Proteomes" id="UP000777438"/>
    </source>
</evidence>
<organism evidence="1 2">
    <name type="scientific">Thelonectria olida</name>
    <dbReference type="NCBI Taxonomy" id="1576542"/>
    <lineage>
        <taxon>Eukaryota</taxon>
        <taxon>Fungi</taxon>
        <taxon>Dikarya</taxon>
        <taxon>Ascomycota</taxon>
        <taxon>Pezizomycotina</taxon>
        <taxon>Sordariomycetes</taxon>
        <taxon>Hypocreomycetidae</taxon>
        <taxon>Hypocreales</taxon>
        <taxon>Nectriaceae</taxon>
        <taxon>Thelonectria</taxon>
    </lineage>
</organism>
<dbReference type="OrthoDB" id="3932329at2759"/>
<protein>
    <submittedName>
        <fullName evidence="1">Uncharacterized protein</fullName>
    </submittedName>
</protein>
<accession>A0A9P8VTA8</accession>
<proteinExistence type="predicted"/>
<dbReference type="AlphaFoldDB" id="A0A9P8VTA8"/>
<sequence length="389" mass="44363">MATTHEYSFCTICGMQLEENDFRDFRFGPSYWNHSMWLSSAMVISGPYWPTYHAGPVSLDVPDEFVTRRLAIAKYRSTELTVIPNGEAVTPQVEESPDDDNISFGIHVACDAIATCVIETSPTARIRSIGDLWVTLERRCTKTDQDQPFFFQSFLPNIPENNPTEPHKLGLSRYYVPPECFEEDPPPGWWNHDPLLVPDLTAKLLSNLEQVDASSSPFAANFASLPPEVRDMIDPLVLRVPVNIECNYRMPQAYWKEIFFQIPFLWDLDKEVIASKLSTDLAGKEWNWEKITRQVLSPPKVAALSEDEISHEPWDYKEVGLLVPDGLTNRRRIWQICEDMYPNDVGMVHDTHATAPSPDDDIGIIALDDEVSSDELEYQDHEFGMLMTT</sequence>
<keyword evidence="2" id="KW-1185">Reference proteome</keyword>